<keyword evidence="2" id="KW-0472">Membrane</keyword>
<evidence type="ECO:0000256" key="1">
    <source>
        <dbReference type="SAM" id="MobiDB-lite"/>
    </source>
</evidence>
<name>A0A1H5MQK7_9MICO</name>
<keyword evidence="2" id="KW-1133">Transmembrane helix</keyword>
<dbReference type="OrthoDB" id="3268840at2"/>
<accession>A0A1H5MQK7</accession>
<dbReference type="AlphaFoldDB" id="A0A1H5MQK7"/>
<dbReference type="RefSeq" id="WP_089774335.1">
    <property type="nucleotide sequence ID" value="NZ_FNTX01000002.1"/>
</dbReference>
<feature type="compositionally biased region" description="Basic and acidic residues" evidence="1">
    <location>
        <begin position="1"/>
        <end position="15"/>
    </location>
</feature>
<keyword evidence="4" id="KW-1185">Reference proteome</keyword>
<feature type="transmembrane region" description="Helical" evidence="2">
    <location>
        <begin position="66"/>
        <end position="87"/>
    </location>
</feature>
<dbReference type="Proteomes" id="UP000199220">
    <property type="component" value="Unassembled WGS sequence"/>
</dbReference>
<gene>
    <name evidence="3" type="ORF">SAMN04488554_3566</name>
</gene>
<feature type="region of interest" description="Disordered" evidence="1">
    <location>
        <begin position="107"/>
        <end position="147"/>
    </location>
</feature>
<feature type="region of interest" description="Disordered" evidence="1">
    <location>
        <begin position="368"/>
        <end position="402"/>
    </location>
</feature>
<evidence type="ECO:0000313" key="3">
    <source>
        <dbReference type="EMBL" id="SEE91649.1"/>
    </source>
</evidence>
<evidence type="ECO:0000313" key="4">
    <source>
        <dbReference type="Proteomes" id="UP000199220"/>
    </source>
</evidence>
<dbReference type="STRING" id="648782.SAMN04488554_3566"/>
<organism evidence="3 4">
    <name type="scientific">Ruania alba</name>
    <dbReference type="NCBI Taxonomy" id="648782"/>
    <lineage>
        <taxon>Bacteria</taxon>
        <taxon>Bacillati</taxon>
        <taxon>Actinomycetota</taxon>
        <taxon>Actinomycetes</taxon>
        <taxon>Micrococcales</taxon>
        <taxon>Ruaniaceae</taxon>
        <taxon>Ruania</taxon>
    </lineage>
</organism>
<evidence type="ECO:0000256" key="2">
    <source>
        <dbReference type="SAM" id="Phobius"/>
    </source>
</evidence>
<proteinExistence type="predicted"/>
<feature type="region of interest" description="Disordered" evidence="1">
    <location>
        <begin position="1"/>
        <end position="22"/>
    </location>
</feature>
<feature type="region of interest" description="Disordered" evidence="1">
    <location>
        <begin position="235"/>
        <end position="257"/>
    </location>
</feature>
<reference evidence="4" key="1">
    <citation type="submission" date="2016-10" db="EMBL/GenBank/DDBJ databases">
        <authorList>
            <person name="Varghese N."/>
            <person name="Submissions S."/>
        </authorList>
    </citation>
    <scope>NUCLEOTIDE SEQUENCE [LARGE SCALE GENOMIC DNA]</scope>
    <source>
        <strain evidence="4">DSM 21368</strain>
    </source>
</reference>
<sequence length="462" mass="46615">MNPRDPDQPLDRLRAADPAADAPAVDLARVRAAVDARLGEEGPRASADHETRAVPDELARRRRRRVAPWLSAAAVGALLFTGGGYLLGTSGTGGADAAGADSAAAEEAAADRSMADSNDGAAEPGALAPGTAESGAEEDALSYPSGQRTVFTSSGLGSTGTTAHAYGLDASGVATAERVAQIAEAFGMTGTPTEGDGAWSLGSYDSGDPVLRVYPDGTVDYSDPALDPWRCEEMAEEGGGASGSTGCTDPSGDAPAPAQAEQLLREALTALGVDPDAYAVTADRGTEGPLAYVTADLLVDGTPTGVTIGAGVSPDGVANLWGTLAEPYDLGSYDVVSPEQAVERLMDPRFGGVSTDVLPMEIRDEDLAAESGSADAPAEDPDTPVEGPAATAPPAPIDPGASIPWPVRQVTITGAALGLQTLYTDSGHVLLVPTYTLTGADADGETGTWTVIAVADGQLDQG</sequence>
<protein>
    <submittedName>
        <fullName evidence="3">Uncharacterized protein</fullName>
    </submittedName>
</protein>
<dbReference type="EMBL" id="FNTX01000002">
    <property type="protein sequence ID" value="SEE91649.1"/>
    <property type="molecule type" value="Genomic_DNA"/>
</dbReference>
<keyword evidence="2" id="KW-0812">Transmembrane</keyword>